<evidence type="ECO:0000256" key="1">
    <source>
        <dbReference type="ARBA" id="ARBA00004651"/>
    </source>
</evidence>
<dbReference type="InterPro" id="IPR032823">
    <property type="entry name" value="BCA_ABC_TP_C"/>
</dbReference>
<accession>A0ABU0ZUU9</accession>
<dbReference type="SUPFAM" id="SSF52540">
    <property type="entry name" value="P-loop containing nucleoside triphosphate hydrolases"/>
    <property type="match status" value="1"/>
</dbReference>
<keyword evidence="13" id="KW-1185">Reference proteome</keyword>
<proteinExistence type="predicted"/>
<feature type="domain" description="ABC transporter" evidence="11">
    <location>
        <begin position="351"/>
        <end position="592"/>
    </location>
</feature>
<dbReference type="CDD" id="cd03219">
    <property type="entry name" value="ABC_Mj1267_LivG_branched"/>
    <property type="match status" value="1"/>
</dbReference>
<keyword evidence="4 10" id="KW-0812">Transmembrane</keyword>
<evidence type="ECO:0000259" key="11">
    <source>
        <dbReference type="PROSITE" id="PS50893"/>
    </source>
</evidence>
<evidence type="ECO:0000256" key="5">
    <source>
        <dbReference type="ARBA" id="ARBA00022741"/>
    </source>
</evidence>
<organism evidence="12 13">
    <name type="scientific">Phytohabitans maris</name>
    <dbReference type="NCBI Taxonomy" id="3071409"/>
    <lineage>
        <taxon>Bacteria</taxon>
        <taxon>Bacillati</taxon>
        <taxon>Actinomycetota</taxon>
        <taxon>Actinomycetes</taxon>
        <taxon>Micromonosporales</taxon>
        <taxon>Micromonosporaceae</taxon>
    </lineage>
</organism>
<dbReference type="Pfam" id="PF00005">
    <property type="entry name" value="ABC_tran"/>
    <property type="match status" value="1"/>
</dbReference>
<evidence type="ECO:0000256" key="8">
    <source>
        <dbReference type="ARBA" id="ARBA00023136"/>
    </source>
</evidence>
<keyword evidence="6 12" id="KW-0067">ATP-binding</keyword>
<reference evidence="12 13" key="1">
    <citation type="submission" date="2023-08" db="EMBL/GenBank/DDBJ databases">
        <title>Phytohabitans sansha sp. nov., isolated from marine sediment.</title>
        <authorList>
            <person name="Zhao Y."/>
            <person name="Yi K."/>
        </authorList>
    </citation>
    <scope>NUCLEOTIDE SEQUENCE [LARGE SCALE GENOMIC DNA]</scope>
    <source>
        <strain evidence="12 13">ZYX-F-186</strain>
    </source>
</reference>
<keyword evidence="2" id="KW-0813">Transport</keyword>
<dbReference type="Proteomes" id="UP001230908">
    <property type="component" value="Unassembled WGS sequence"/>
</dbReference>
<dbReference type="Pfam" id="PF02653">
    <property type="entry name" value="BPD_transp_2"/>
    <property type="match status" value="1"/>
</dbReference>
<dbReference type="Pfam" id="PF12399">
    <property type="entry name" value="BCA_ABC_TP_C"/>
    <property type="match status" value="1"/>
</dbReference>
<keyword evidence="5" id="KW-0547">Nucleotide-binding</keyword>
<feature type="transmembrane region" description="Helical" evidence="10">
    <location>
        <begin position="283"/>
        <end position="308"/>
    </location>
</feature>
<dbReference type="InterPro" id="IPR001851">
    <property type="entry name" value="ABC_transp_permease"/>
</dbReference>
<dbReference type="PANTHER" id="PTHR45772">
    <property type="entry name" value="CONSERVED COMPONENT OF ABC TRANSPORTER FOR NATURAL AMINO ACIDS-RELATED"/>
    <property type="match status" value="1"/>
</dbReference>
<evidence type="ECO:0000313" key="13">
    <source>
        <dbReference type="Proteomes" id="UP001230908"/>
    </source>
</evidence>
<dbReference type="EMBL" id="JAVHUY010000063">
    <property type="protein sequence ID" value="MDQ7910815.1"/>
    <property type="molecule type" value="Genomic_DNA"/>
</dbReference>
<name>A0ABU0ZUU9_9ACTN</name>
<sequence>MTYRLLHNPFAAPLAVGVVALVAVAALTGDQRWLAAVGLMATYALCTVGLNFAQGASGMFTMGHAAFMGVGAYATAYLTTAREMAPLTAMAVGAAISAAVGALFALLTLRVSEIYLAIATLALVQIFGGLLLAYPGITNGVDGIAAIPSFGVGGFEADTVAKNTIVNILVLVALAVVASAILRGKRGREFRAIREDHLAALGSGVKVNGALNLAFVLQAVFASVAGSLFAHTLAFIDPTAFALDLAVVTIAMLVIGGSGSVIGAIVGAALLQTANEYLTEYHAYSQLMFGLVIVFGALVSPVGIVGGLRPLAGRVPALKHLVEPIPPRTPAPREPRPVDPSANGHAPAGSLAATGVVKSFGGVRALRGVDLTIEAGQIHALIGPNGSGKSTFINVLSGVYTADSGAITLDGRRIDRLGPAQRATSGTARTYQNGRLFADLPVYENVQVTADHRSRTPGALGRAFPDVRGKAWVELVVDVVGIGPFEAVPAKSLGFGNQRRAELARALALDPRFLLLDEPAAGLTAIEQDALVDLLRRLAGLGMGILLVEHSMNVVMGVADRVTVLDFGAVIGHGAPADVREDKAVIDAYLGV</sequence>
<evidence type="ECO:0000256" key="4">
    <source>
        <dbReference type="ARBA" id="ARBA00022692"/>
    </source>
</evidence>
<feature type="transmembrane region" description="Helical" evidence="10">
    <location>
        <begin position="114"/>
        <end position="134"/>
    </location>
</feature>
<feature type="transmembrane region" description="Helical" evidence="10">
    <location>
        <begin position="213"/>
        <end position="236"/>
    </location>
</feature>
<evidence type="ECO:0000256" key="7">
    <source>
        <dbReference type="ARBA" id="ARBA00022989"/>
    </source>
</evidence>
<feature type="transmembrane region" description="Helical" evidence="10">
    <location>
        <begin position="60"/>
        <end position="78"/>
    </location>
</feature>
<evidence type="ECO:0000256" key="2">
    <source>
        <dbReference type="ARBA" id="ARBA00022448"/>
    </source>
</evidence>
<keyword evidence="7 10" id="KW-1133">Transmembrane helix</keyword>
<dbReference type="RefSeq" id="WP_308718058.1">
    <property type="nucleotide sequence ID" value="NZ_JAVHUY010000063.1"/>
</dbReference>
<feature type="region of interest" description="Disordered" evidence="9">
    <location>
        <begin position="324"/>
        <end position="345"/>
    </location>
</feature>
<dbReference type="InterPro" id="IPR043428">
    <property type="entry name" value="LivM-like"/>
</dbReference>
<keyword evidence="8 10" id="KW-0472">Membrane</keyword>
<dbReference type="InterPro" id="IPR003593">
    <property type="entry name" value="AAA+_ATPase"/>
</dbReference>
<dbReference type="PANTHER" id="PTHR45772:SF1">
    <property type="entry name" value="ABC TRANSPORTER ATP-BINDING PROTEIN"/>
    <property type="match status" value="1"/>
</dbReference>
<dbReference type="PROSITE" id="PS50893">
    <property type="entry name" value="ABC_TRANSPORTER_2"/>
    <property type="match status" value="1"/>
</dbReference>
<dbReference type="InterPro" id="IPR027417">
    <property type="entry name" value="P-loop_NTPase"/>
</dbReference>
<dbReference type="InterPro" id="IPR003439">
    <property type="entry name" value="ABC_transporter-like_ATP-bd"/>
</dbReference>
<dbReference type="InterPro" id="IPR051120">
    <property type="entry name" value="ABC_AA/LPS_Transport"/>
</dbReference>
<dbReference type="CDD" id="cd06581">
    <property type="entry name" value="TM_PBP1_LivM_like"/>
    <property type="match status" value="1"/>
</dbReference>
<protein>
    <submittedName>
        <fullName evidence="12">Branched-chain amino acid ABC transporter ATP-binding protein/permease</fullName>
    </submittedName>
</protein>
<feature type="transmembrane region" description="Helical" evidence="10">
    <location>
        <begin position="84"/>
        <end position="107"/>
    </location>
</feature>
<keyword evidence="3" id="KW-1003">Cell membrane</keyword>
<dbReference type="SMART" id="SM00382">
    <property type="entry name" value="AAA"/>
    <property type="match status" value="1"/>
</dbReference>
<evidence type="ECO:0000313" key="12">
    <source>
        <dbReference type="EMBL" id="MDQ7910815.1"/>
    </source>
</evidence>
<evidence type="ECO:0000256" key="3">
    <source>
        <dbReference type="ARBA" id="ARBA00022475"/>
    </source>
</evidence>
<evidence type="ECO:0000256" key="10">
    <source>
        <dbReference type="SAM" id="Phobius"/>
    </source>
</evidence>
<evidence type="ECO:0000256" key="6">
    <source>
        <dbReference type="ARBA" id="ARBA00022840"/>
    </source>
</evidence>
<dbReference type="Gene3D" id="3.40.50.300">
    <property type="entry name" value="P-loop containing nucleotide triphosphate hydrolases"/>
    <property type="match status" value="1"/>
</dbReference>
<evidence type="ECO:0000256" key="9">
    <source>
        <dbReference type="SAM" id="MobiDB-lite"/>
    </source>
</evidence>
<comment type="subcellular location">
    <subcellularLocation>
        <location evidence="1">Cell membrane</location>
        <topology evidence="1">Multi-pass membrane protein</topology>
    </subcellularLocation>
</comment>
<feature type="transmembrane region" description="Helical" evidence="10">
    <location>
        <begin position="35"/>
        <end position="53"/>
    </location>
</feature>
<dbReference type="GO" id="GO:0005524">
    <property type="term" value="F:ATP binding"/>
    <property type="evidence" value="ECO:0007669"/>
    <property type="project" value="UniProtKB-KW"/>
</dbReference>
<comment type="caution">
    <text evidence="12">The sequence shown here is derived from an EMBL/GenBank/DDBJ whole genome shotgun (WGS) entry which is preliminary data.</text>
</comment>
<gene>
    <name evidence="12" type="ORF">RB614_40620</name>
</gene>
<feature type="transmembrane region" description="Helical" evidence="10">
    <location>
        <begin position="248"/>
        <end position="271"/>
    </location>
</feature>
<feature type="transmembrane region" description="Helical" evidence="10">
    <location>
        <begin position="164"/>
        <end position="182"/>
    </location>
</feature>